<dbReference type="AlphaFoldDB" id="A0A9D4ZJR1"/>
<dbReference type="PANTHER" id="PTHR31286">
    <property type="entry name" value="GLYCINE-RICH CELL WALL STRUCTURAL PROTEIN 1.8-LIKE"/>
    <property type="match status" value="1"/>
</dbReference>
<feature type="compositionally biased region" description="Polar residues" evidence="1">
    <location>
        <begin position="381"/>
        <end position="392"/>
    </location>
</feature>
<proteinExistence type="predicted"/>
<keyword evidence="3" id="KW-1185">Reference proteome</keyword>
<dbReference type="Proteomes" id="UP000886520">
    <property type="component" value="Chromosome 7"/>
</dbReference>
<sequence length="462" mass="50802">MGLQKLLFTHDEEPYLPAWSKKRTNLWVNDAAEFLNLEPPSDAEDEALDAPDALNAGARMNCKGVDFHVNIPLRKMLHSYADYREKCVVCYQKGKVLRDVEMEEWMAGDDASRPAIEQVWPLGQGFFVIKFASKSAAEKVLLDGLMPFNDGGVYVVPYLPLFFPSKDSNKQDMPVWVSFPDFPLFLKDFLHDIASCLGKVLHLPQLKPMVASVSPKVCILWAAGKVAPDHVKVSFDHLGAMKIPVKFDMVGFPSDSSNETSKGSHGNGKAEAEQPCPLLLPAPVSVATELKPSMQTESRHVKKLVPSSHKCIVPKPCNSEIRGPFIGSPMSAFPSEVSLPWSPPLAINPGPLLVSTDPQAYPLFRNSFGKELAIAPQHQTMKEVSSNLSPANKTGKKSAPRSGCNYGGKENYRDKKDSPLDKELSGSRKNDTHKESNVTSKDPMYSYPVKGITFMSSTAPTS</sequence>
<feature type="region of interest" description="Disordered" evidence="1">
    <location>
        <begin position="381"/>
        <end position="449"/>
    </location>
</feature>
<dbReference type="InterPro" id="IPR040256">
    <property type="entry name" value="At4g02000-like"/>
</dbReference>
<dbReference type="EMBL" id="JABFUD020000007">
    <property type="protein sequence ID" value="KAI5078069.1"/>
    <property type="molecule type" value="Genomic_DNA"/>
</dbReference>
<gene>
    <name evidence="2" type="ORF">GOP47_0007893</name>
</gene>
<feature type="compositionally biased region" description="Basic and acidic residues" evidence="1">
    <location>
        <begin position="410"/>
        <end position="436"/>
    </location>
</feature>
<accession>A0A9D4ZJR1</accession>
<reference evidence="2" key="1">
    <citation type="submission" date="2021-01" db="EMBL/GenBank/DDBJ databases">
        <title>Adiantum capillus-veneris genome.</title>
        <authorList>
            <person name="Fang Y."/>
            <person name="Liao Q."/>
        </authorList>
    </citation>
    <scope>NUCLEOTIDE SEQUENCE</scope>
    <source>
        <strain evidence="2">H3</strain>
        <tissue evidence="2">Leaf</tissue>
    </source>
</reference>
<organism evidence="2 3">
    <name type="scientific">Adiantum capillus-veneris</name>
    <name type="common">Maidenhair fern</name>
    <dbReference type="NCBI Taxonomy" id="13818"/>
    <lineage>
        <taxon>Eukaryota</taxon>
        <taxon>Viridiplantae</taxon>
        <taxon>Streptophyta</taxon>
        <taxon>Embryophyta</taxon>
        <taxon>Tracheophyta</taxon>
        <taxon>Polypodiopsida</taxon>
        <taxon>Polypodiidae</taxon>
        <taxon>Polypodiales</taxon>
        <taxon>Pteridineae</taxon>
        <taxon>Pteridaceae</taxon>
        <taxon>Vittarioideae</taxon>
        <taxon>Adiantum</taxon>
    </lineage>
</organism>
<evidence type="ECO:0000313" key="3">
    <source>
        <dbReference type="Proteomes" id="UP000886520"/>
    </source>
</evidence>
<name>A0A9D4ZJR1_ADICA</name>
<protein>
    <recommendedName>
        <fullName evidence="4">DUF4283 domain-containing protein</fullName>
    </recommendedName>
</protein>
<dbReference type="PANTHER" id="PTHR31286:SF180">
    <property type="entry name" value="OS10G0362600 PROTEIN"/>
    <property type="match status" value="1"/>
</dbReference>
<evidence type="ECO:0008006" key="4">
    <source>
        <dbReference type="Google" id="ProtNLM"/>
    </source>
</evidence>
<evidence type="ECO:0000256" key="1">
    <source>
        <dbReference type="SAM" id="MobiDB-lite"/>
    </source>
</evidence>
<evidence type="ECO:0000313" key="2">
    <source>
        <dbReference type="EMBL" id="KAI5078069.1"/>
    </source>
</evidence>
<comment type="caution">
    <text evidence="2">The sequence shown here is derived from an EMBL/GenBank/DDBJ whole genome shotgun (WGS) entry which is preliminary data.</text>
</comment>